<organism evidence="1">
    <name type="scientific">Siphoviridae sp. ctg0K17</name>
    <dbReference type="NCBI Taxonomy" id="2825600"/>
    <lineage>
        <taxon>Viruses</taxon>
        <taxon>Duplodnaviria</taxon>
        <taxon>Heunggongvirae</taxon>
        <taxon>Uroviricota</taxon>
        <taxon>Caudoviricetes</taxon>
    </lineage>
</organism>
<reference evidence="1" key="1">
    <citation type="journal article" date="2021" name="Proc. Natl. Acad. Sci. U.S.A.">
        <title>A Catalog of Tens of Thousands of Viruses from Human Metagenomes Reveals Hidden Associations with Chronic Diseases.</title>
        <authorList>
            <person name="Tisza M.J."/>
            <person name="Buck C.B."/>
        </authorList>
    </citation>
    <scope>NUCLEOTIDE SEQUENCE</scope>
    <source>
        <strain evidence="1">Ctg0K17</strain>
    </source>
</reference>
<protein>
    <submittedName>
        <fullName evidence="1">Uncharacterized protein</fullName>
    </submittedName>
</protein>
<name>A0A8S5PWK4_9CAUD</name>
<accession>A0A8S5PWK4</accession>
<dbReference type="EMBL" id="BK015522">
    <property type="protein sequence ID" value="DAE10899.1"/>
    <property type="molecule type" value="Genomic_DNA"/>
</dbReference>
<sequence length="53" mass="6421">MHWLSRKIKCKSEEYFVLGFAVLFFPIMKVVKQECTVHPKKLEINEYIVYEIN</sequence>
<proteinExistence type="predicted"/>
<evidence type="ECO:0000313" key="1">
    <source>
        <dbReference type="EMBL" id="DAE10899.1"/>
    </source>
</evidence>